<dbReference type="AlphaFoldDB" id="A0A4Q0ZD17"/>
<comment type="caution">
    <text evidence="3">The sequence shown here is derived from an EMBL/GenBank/DDBJ whole genome shotgun (WGS) entry which is preliminary data.</text>
</comment>
<proteinExistence type="predicted"/>
<gene>
    <name evidence="3" type="ORF">CRU90_07215</name>
</gene>
<dbReference type="Pfam" id="PF07995">
    <property type="entry name" value="GSDH"/>
    <property type="match status" value="1"/>
</dbReference>
<feature type="domain" description="Glucose/Sorbosone dehydrogenase" evidence="2">
    <location>
        <begin position="38"/>
        <end position="360"/>
    </location>
</feature>
<dbReference type="EMBL" id="PDJZ01000006">
    <property type="protein sequence ID" value="RXJ84233.1"/>
    <property type="molecule type" value="Genomic_DNA"/>
</dbReference>
<evidence type="ECO:0000259" key="2">
    <source>
        <dbReference type="Pfam" id="PF07995"/>
    </source>
</evidence>
<accession>A0A4Q0ZD17</accession>
<name>A0A4Q0ZD17_9BACT</name>
<feature type="coiled-coil region" evidence="1">
    <location>
        <begin position="320"/>
        <end position="347"/>
    </location>
</feature>
<protein>
    <submittedName>
        <fullName evidence="3">Dehydrogenase</fullName>
    </submittedName>
</protein>
<dbReference type="Gene3D" id="2.120.10.30">
    <property type="entry name" value="TolB, C-terminal domain"/>
    <property type="match status" value="1"/>
</dbReference>
<dbReference type="PANTHER" id="PTHR19328">
    <property type="entry name" value="HEDGEHOG-INTERACTING PROTEIN"/>
    <property type="match status" value="1"/>
</dbReference>
<dbReference type="SUPFAM" id="SSF50952">
    <property type="entry name" value="Soluble quinoprotein glucose dehydrogenase"/>
    <property type="match status" value="1"/>
</dbReference>
<dbReference type="InterPro" id="IPR011041">
    <property type="entry name" value="Quinoprot_gluc/sorb_DH_b-prop"/>
</dbReference>
<evidence type="ECO:0000313" key="4">
    <source>
        <dbReference type="Proteomes" id="UP000290870"/>
    </source>
</evidence>
<reference evidence="3 4" key="1">
    <citation type="submission" date="2017-10" db="EMBL/GenBank/DDBJ databases">
        <title>Genomics of the genus Arcobacter.</title>
        <authorList>
            <person name="Perez-Cataluna A."/>
            <person name="Figueras M.J."/>
        </authorList>
    </citation>
    <scope>NUCLEOTIDE SEQUENCE [LARGE SCALE GENOMIC DNA]</scope>
    <source>
        <strain evidence="3 4">F26</strain>
    </source>
</reference>
<sequence>MYFIYLLLFLPTLIFSQTGFYKSSDENIELKKIASNLDVIWGMSSILDDKLLFTLKSGKIGILNTKNKEIKYIFNISDVWNFGQGGLLDVQKSPNFKEDNLLFFTYVKDINDKATTVLSSAKFQNDKLLDWKDLFVSKAFSNTNIHFGSRITFDEKGHLFFSIGDRGVRENSQNLSNHAGKIIRLNLDGSIPKDNPFTNQKDALDEIYSYGHRNPQGLFYDKKSKKLYSSEHGPRGGDEINIIEKGKNYGWPIISYGKEYWNNSPVGESTSKKGMEQPIKYYDPSIAPSSLIVYEGEVFKNWKGNLFLGALKLQHLNRIVLDKDNKVIKEERLLEELNERIRNVIQSNKGEIYISTDSGNIYMLNSKP</sequence>
<evidence type="ECO:0000256" key="1">
    <source>
        <dbReference type="SAM" id="Coils"/>
    </source>
</evidence>
<keyword evidence="1" id="KW-0175">Coiled coil</keyword>
<evidence type="ECO:0000313" key="3">
    <source>
        <dbReference type="EMBL" id="RXJ84233.1"/>
    </source>
</evidence>
<dbReference type="OrthoDB" id="9770043at2"/>
<dbReference type="InterPro" id="IPR012938">
    <property type="entry name" value="Glc/Sorbosone_DH"/>
</dbReference>
<organism evidence="3 4">
    <name type="scientific">Arcobacter cloacae</name>
    <dbReference type="NCBI Taxonomy" id="1054034"/>
    <lineage>
        <taxon>Bacteria</taxon>
        <taxon>Pseudomonadati</taxon>
        <taxon>Campylobacterota</taxon>
        <taxon>Epsilonproteobacteria</taxon>
        <taxon>Campylobacterales</taxon>
        <taxon>Arcobacteraceae</taxon>
        <taxon>Arcobacter</taxon>
    </lineage>
</organism>
<dbReference type="Proteomes" id="UP000290870">
    <property type="component" value="Unassembled WGS sequence"/>
</dbReference>
<dbReference type="InterPro" id="IPR011042">
    <property type="entry name" value="6-blade_b-propeller_TolB-like"/>
</dbReference>
<dbReference type="PANTHER" id="PTHR19328:SF75">
    <property type="entry name" value="ALDOSE SUGAR DEHYDROGENASE YLII"/>
    <property type="match status" value="1"/>
</dbReference>